<name>A0A812D7D3_ACAPH</name>
<protein>
    <recommendedName>
        <fullName evidence="5">Cadherin-like and PC-esterase domain-containing protein 1</fullName>
    </recommendedName>
</protein>
<evidence type="ECO:0000313" key="4">
    <source>
        <dbReference type="Proteomes" id="UP000597762"/>
    </source>
</evidence>
<dbReference type="PANTHER" id="PTHR14776">
    <property type="entry name" value="CADHERIN-LIKE AND PC-ESTERASE DOMAIN-CONTAINING PROTEIN 1"/>
    <property type="match status" value="1"/>
</dbReference>
<evidence type="ECO:0008006" key="5">
    <source>
        <dbReference type="Google" id="ProtNLM"/>
    </source>
</evidence>
<dbReference type="Pfam" id="PF24536">
    <property type="entry name" value="NXPE4_C"/>
    <property type="match status" value="1"/>
</dbReference>
<dbReference type="EMBL" id="CAHIKZ030002644">
    <property type="protein sequence ID" value="CAE1289985.1"/>
    <property type="molecule type" value="Genomic_DNA"/>
</dbReference>
<sequence length="531" mass="60957">MHSLLLGLEKFYATNSNKAYMNGDDQELSDSYEDSNIPKKTDLLSQTTTSVTNAKIVERQYQQADDNEKKYLRSTCSDDPLDMPYLMNIMTEPQINITPKFDSSVVSYEVSVPYEILLIKIWAFARSCQCEARMDDKFGVSRPANYTLGVGTNRVTLVVVDVTHPEPLVVNTYIVHIHRRTLLGTEFNKDHPHSVCSLKQDCSLKFVPNIECGLQNTAFDSWSDLLSYIAILPPCVTSDMPGQWVVPCSQCSPNSLCYWQKAIWQPKSCTYRWISRNKLTKCFARKKILFLGDSTNRGIMHYLLEQVNGTLQEWDKTHDIKLYSNLNNHKTSMSFAYYPQFWLPTDHRPTFDKAFYQLVRKNLPLENNTNTALVIGGVHWLDKRHVDIIMRGIQREGLTGIKLIIKDLGAGFHQPVEGLHCLTQKEQQKLLFHNIALTSYARQHGFHVVETFNMTMGRYKDFLQGQCACHFHRVVVQKKQKQNCGHRCPSHRSHQPKVSSPPSFHVEGEINAVYSEMMITQICSHMIYDGV</sequence>
<keyword evidence="4" id="KW-1185">Reference proteome</keyword>
<comment type="caution">
    <text evidence="3">The sequence shown here is derived from an EMBL/GenBank/DDBJ whole genome shotgun (WGS) entry which is preliminary data.</text>
</comment>
<reference evidence="3" key="1">
    <citation type="submission" date="2021-01" db="EMBL/GenBank/DDBJ databases">
        <authorList>
            <person name="Li R."/>
            <person name="Bekaert M."/>
        </authorList>
    </citation>
    <scope>NUCLEOTIDE SEQUENCE</scope>
    <source>
        <strain evidence="3">Farmed</strain>
    </source>
</reference>
<proteinExistence type="predicted"/>
<gene>
    <name evidence="3" type="ORF">SPHA_47945</name>
</gene>
<dbReference type="InterPro" id="IPR025883">
    <property type="entry name" value="Cadherin-like_domain"/>
</dbReference>
<dbReference type="OrthoDB" id="2016263at2759"/>
<dbReference type="AlphaFoldDB" id="A0A812D7D3"/>
<dbReference type="PANTHER" id="PTHR14776:SF1">
    <property type="entry name" value="CADHERIN-LIKE AND PC-ESTERASE DOMAIN-CONTAINING PROTEIN 1"/>
    <property type="match status" value="1"/>
</dbReference>
<feature type="domain" description="NXPE C-terminal" evidence="2">
    <location>
        <begin position="264"/>
        <end position="391"/>
    </location>
</feature>
<feature type="domain" description="Cadherin-like beta-sandwich-like" evidence="1">
    <location>
        <begin position="95"/>
        <end position="180"/>
    </location>
</feature>
<dbReference type="Proteomes" id="UP000597762">
    <property type="component" value="Unassembled WGS sequence"/>
</dbReference>
<accession>A0A812D7D3</accession>
<organism evidence="3 4">
    <name type="scientific">Acanthosepion pharaonis</name>
    <name type="common">Pharaoh cuttlefish</name>
    <name type="synonym">Sepia pharaonis</name>
    <dbReference type="NCBI Taxonomy" id="158019"/>
    <lineage>
        <taxon>Eukaryota</taxon>
        <taxon>Metazoa</taxon>
        <taxon>Spiralia</taxon>
        <taxon>Lophotrochozoa</taxon>
        <taxon>Mollusca</taxon>
        <taxon>Cephalopoda</taxon>
        <taxon>Coleoidea</taxon>
        <taxon>Decapodiformes</taxon>
        <taxon>Sepiida</taxon>
        <taxon>Sepiina</taxon>
        <taxon>Sepiidae</taxon>
        <taxon>Acanthosepion</taxon>
    </lineage>
</organism>
<dbReference type="InterPro" id="IPR057106">
    <property type="entry name" value="NXPE4_C"/>
</dbReference>
<evidence type="ECO:0000259" key="2">
    <source>
        <dbReference type="Pfam" id="PF24536"/>
    </source>
</evidence>
<dbReference type="Pfam" id="PF12733">
    <property type="entry name" value="Cadherin-like"/>
    <property type="match status" value="1"/>
</dbReference>
<evidence type="ECO:0000313" key="3">
    <source>
        <dbReference type="EMBL" id="CAE1289985.1"/>
    </source>
</evidence>
<evidence type="ECO:0000259" key="1">
    <source>
        <dbReference type="Pfam" id="PF12733"/>
    </source>
</evidence>